<accession>A0AAJ5W756</accession>
<dbReference type="AlphaFoldDB" id="A0AAJ5W756"/>
<name>A0AAJ5W756_9SPHI</name>
<organism evidence="1 2">
    <name type="scientific">Candidatus Pedobacter colombiensis</name>
    <dbReference type="NCBI Taxonomy" id="3121371"/>
    <lineage>
        <taxon>Bacteria</taxon>
        <taxon>Pseudomonadati</taxon>
        <taxon>Bacteroidota</taxon>
        <taxon>Sphingobacteriia</taxon>
        <taxon>Sphingobacteriales</taxon>
        <taxon>Sphingobacteriaceae</taxon>
        <taxon>Pedobacter</taxon>
    </lineage>
</organism>
<gene>
    <name evidence="1" type="ORF">P0Y49_01310</name>
</gene>
<protein>
    <submittedName>
        <fullName evidence="1">Uncharacterized protein</fullName>
    </submittedName>
</protein>
<evidence type="ECO:0000313" key="1">
    <source>
        <dbReference type="EMBL" id="WEK19793.1"/>
    </source>
</evidence>
<reference evidence="1" key="1">
    <citation type="submission" date="2023-03" db="EMBL/GenBank/DDBJ databases">
        <title>Andean soil-derived lignocellulolytic bacterial consortium as a source of novel taxa and putative plastic-active enzymes.</title>
        <authorList>
            <person name="Diaz-Garcia L."/>
            <person name="Chuvochina M."/>
            <person name="Feuerriegel G."/>
            <person name="Bunk B."/>
            <person name="Sproer C."/>
            <person name="Streit W.R."/>
            <person name="Rodriguez L.M."/>
            <person name="Overmann J."/>
            <person name="Jimenez D.J."/>
        </authorList>
    </citation>
    <scope>NUCLEOTIDE SEQUENCE</scope>
    <source>
        <strain evidence="1">MAG 3858</strain>
    </source>
</reference>
<proteinExistence type="predicted"/>
<dbReference type="Proteomes" id="UP001214530">
    <property type="component" value="Chromosome"/>
</dbReference>
<sequence>MEEGRAYIETGILEQYVTGQLTAKEQHEVEVMAAKYLEVKQEITAIEMILEKYAISEARKPRAALRTELFHKTWLSQMK</sequence>
<dbReference type="EMBL" id="CP119313">
    <property type="protein sequence ID" value="WEK19793.1"/>
    <property type="molecule type" value="Genomic_DNA"/>
</dbReference>
<evidence type="ECO:0000313" key="2">
    <source>
        <dbReference type="Proteomes" id="UP001214530"/>
    </source>
</evidence>